<sequence length="353" mass="39440">MSINLSAGCSGQNNIDSKILNLYRENKSGVIAFLIENNLLNNLAFADENGNTILHYVVMNKDRGLLEHILKYVEEHPETKKVLNTQNSNGDTPLHIAVRDGDPLIPLLLDKAGTDKSIRNNKNQFVGIDGKVATTGILGDKPFDKIMNLLMPKQATPVTASTATESPLGFDVLNTEEERTVGKPQKIEQFLTDLTKSIAAPVKPLSLEGGDEERARKMSEKEQEISNILEEVLKKIMEDLNIDDIQEGRAWRATLNRYVRENFPDLSKLDKAKKALELADKQTLKKLDQSIINEIREYLKKKEADKKMLKKEEVIAVSEIKKIEEPSTASSEKKPKKKASAKATTPKAKKAKK</sequence>
<evidence type="ECO:0000256" key="3">
    <source>
        <dbReference type="SAM" id="MobiDB-lite"/>
    </source>
</evidence>
<reference evidence="4" key="1">
    <citation type="submission" date="2018-10" db="EMBL/GenBank/DDBJ databases">
        <title>Hidden diversity of soil giant viruses.</title>
        <authorList>
            <person name="Schulz F."/>
            <person name="Alteio L."/>
            <person name="Goudeau D."/>
            <person name="Ryan E.M."/>
            <person name="Malmstrom R.R."/>
            <person name="Blanchard J."/>
            <person name="Woyke T."/>
        </authorList>
    </citation>
    <scope>NUCLEOTIDE SEQUENCE</scope>
    <source>
        <strain evidence="4">FNV1</strain>
    </source>
</reference>
<feature type="region of interest" description="Disordered" evidence="3">
    <location>
        <begin position="325"/>
        <end position="353"/>
    </location>
</feature>
<evidence type="ECO:0000256" key="2">
    <source>
        <dbReference type="ARBA" id="ARBA00023043"/>
    </source>
</evidence>
<dbReference type="PROSITE" id="PS50088">
    <property type="entry name" value="ANK_REPEAT"/>
    <property type="match status" value="1"/>
</dbReference>
<evidence type="ECO:0000313" key="4">
    <source>
        <dbReference type="EMBL" id="AYV79790.1"/>
    </source>
</evidence>
<dbReference type="InterPro" id="IPR002110">
    <property type="entry name" value="Ankyrin_rpt"/>
</dbReference>
<evidence type="ECO:0000256" key="1">
    <source>
        <dbReference type="ARBA" id="ARBA00022737"/>
    </source>
</evidence>
<proteinExistence type="predicted"/>
<protein>
    <submittedName>
        <fullName evidence="4">Ankyrin repeat protein</fullName>
    </submittedName>
</protein>
<dbReference type="SUPFAM" id="SSF48403">
    <property type="entry name" value="Ankyrin repeat"/>
    <property type="match status" value="1"/>
</dbReference>
<dbReference type="Gene3D" id="1.25.40.20">
    <property type="entry name" value="Ankyrin repeat-containing domain"/>
    <property type="match status" value="1"/>
</dbReference>
<dbReference type="EMBL" id="MK072183">
    <property type="protein sequence ID" value="AYV79790.1"/>
    <property type="molecule type" value="Genomic_DNA"/>
</dbReference>
<dbReference type="GO" id="GO:0005886">
    <property type="term" value="C:plasma membrane"/>
    <property type="evidence" value="ECO:0007669"/>
    <property type="project" value="TreeGrafter"/>
</dbReference>
<dbReference type="PANTHER" id="PTHR24186">
    <property type="entry name" value="PROTEIN PHOSPHATASE 1 REGULATORY SUBUNIT"/>
    <property type="match status" value="1"/>
</dbReference>
<keyword evidence="2" id="KW-0040">ANK repeat</keyword>
<dbReference type="PROSITE" id="PS50297">
    <property type="entry name" value="ANK_REP_REGION"/>
    <property type="match status" value="1"/>
</dbReference>
<organism evidence="4">
    <name type="scientific">Faunusvirus sp</name>
    <dbReference type="NCBI Taxonomy" id="2487766"/>
    <lineage>
        <taxon>Viruses</taxon>
        <taxon>Varidnaviria</taxon>
        <taxon>Bamfordvirae</taxon>
        <taxon>Nucleocytoviricota</taxon>
        <taxon>Megaviricetes</taxon>
        <taxon>Imitervirales</taxon>
        <taxon>Mimiviridae</taxon>
    </lineage>
</organism>
<name>A0A3G4ZY55_9VIRU</name>
<dbReference type="InterPro" id="IPR036770">
    <property type="entry name" value="Ankyrin_rpt-contain_sf"/>
</dbReference>
<dbReference type="PANTHER" id="PTHR24186:SF50">
    <property type="entry name" value="ANKYRIN REPEAT-CONTAINING PROTEIN ITN1-LIKE ISOFORM X1"/>
    <property type="match status" value="1"/>
</dbReference>
<gene>
    <name evidence="4" type="ORF">Faunusvirus52_7</name>
</gene>
<keyword evidence="1" id="KW-0677">Repeat</keyword>
<accession>A0A3G4ZY55</accession>
<dbReference type="SMART" id="SM00248">
    <property type="entry name" value="ANK"/>
    <property type="match status" value="2"/>
</dbReference>
<dbReference type="Pfam" id="PF12796">
    <property type="entry name" value="Ank_2"/>
    <property type="match status" value="1"/>
</dbReference>